<dbReference type="GO" id="GO:0003690">
    <property type="term" value="F:double-stranded DNA binding"/>
    <property type="evidence" value="ECO:0007669"/>
    <property type="project" value="TreeGrafter"/>
</dbReference>
<dbReference type="GO" id="GO:0044774">
    <property type="term" value="P:mitotic DNA integrity checkpoint signaling"/>
    <property type="evidence" value="ECO:0007669"/>
    <property type="project" value="TreeGrafter"/>
</dbReference>
<dbReference type="GO" id="GO:0044547">
    <property type="term" value="F:DNA topoisomerase binding"/>
    <property type="evidence" value="ECO:0007669"/>
    <property type="project" value="TreeGrafter"/>
</dbReference>
<dbReference type="Gene3D" id="1.10.10.10">
    <property type="entry name" value="Winged helix-like DNA-binding domain superfamily/Winged helix DNA-binding domain"/>
    <property type="match status" value="1"/>
</dbReference>
<dbReference type="GO" id="GO:0031297">
    <property type="term" value="P:replication fork processing"/>
    <property type="evidence" value="ECO:0007669"/>
    <property type="project" value="TreeGrafter"/>
</dbReference>
<evidence type="ECO:0000313" key="2">
    <source>
        <dbReference type="Proteomes" id="UP000050761"/>
    </source>
</evidence>
<accession>A0A183GRE2</accession>
<name>A0A183GRE2_HELPZ</name>
<dbReference type="PANTHER" id="PTHR46060:SF2">
    <property type="entry name" value="HISTONE-LYSINE N-METHYLTRANSFERASE SETMAR"/>
    <property type="match status" value="1"/>
</dbReference>
<dbReference type="GO" id="GO:0035861">
    <property type="term" value="C:site of double-strand break"/>
    <property type="evidence" value="ECO:0007669"/>
    <property type="project" value="TreeGrafter"/>
</dbReference>
<dbReference type="WBParaSite" id="HPBE_0002526201-mRNA-1">
    <property type="protein sequence ID" value="HPBE_0002526201-mRNA-1"/>
    <property type="gene ID" value="HPBE_0002526201"/>
</dbReference>
<dbReference type="GO" id="GO:0000729">
    <property type="term" value="P:DNA double-strand break processing"/>
    <property type="evidence" value="ECO:0007669"/>
    <property type="project" value="TreeGrafter"/>
</dbReference>
<protein>
    <submittedName>
        <fullName evidence="3">HTH arsR-type domain-containing protein</fullName>
    </submittedName>
</protein>
<dbReference type="Proteomes" id="UP000050761">
    <property type="component" value="Unassembled WGS sequence"/>
</dbReference>
<dbReference type="EMBL" id="UZAH01037621">
    <property type="protein sequence ID" value="VDP50106.1"/>
    <property type="molecule type" value="Genomic_DNA"/>
</dbReference>
<sequence length="117" mass="13606">MCTGDLDSHKEKICSRPMHQNVRFSGFVRMRNKIERREERVYLLVGSKVRTESDVDNDRLRQLVESDPRRTTRELAQDVGVHYATIARHLHQLANVHKLAQWVPMTSPNATVSDVLR</sequence>
<dbReference type="GO" id="GO:0003697">
    <property type="term" value="F:single-stranded DNA binding"/>
    <property type="evidence" value="ECO:0007669"/>
    <property type="project" value="TreeGrafter"/>
</dbReference>
<evidence type="ECO:0000313" key="3">
    <source>
        <dbReference type="WBParaSite" id="HPBE_0002526201-mRNA-1"/>
    </source>
</evidence>
<proteinExistence type="predicted"/>
<dbReference type="GO" id="GO:0015074">
    <property type="term" value="P:DNA integration"/>
    <property type="evidence" value="ECO:0007669"/>
    <property type="project" value="TreeGrafter"/>
</dbReference>
<accession>A0A3P8I3D3</accession>
<evidence type="ECO:0000313" key="1">
    <source>
        <dbReference type="EMBL" id="VDP50106.1"/>
    </source>
</evidence>
<dbReference type="GO" id="GO:0046975">
    <property type="term" value="F:histone H3K36 methyltransferase activity"/>
    <property type="evidence" value="ECO:0007669"/>
    <property type="project" value="TreeGrafter"/>
</dbReference>
<dbReference type="InterPro" id="IPR036388">
    <property type="entry name" value="WH-like_DNA-bd_sf"/>
</dbReference>
<keyword evidence="2" id="KW-1185">Reference proteome</keyword>
<dbReference type="GO" id="GO:0000793">
    <property type="term" value="C:condensed chromosome"/>
    <property type="evidence" value="ECO:0007669"/>
    <property type="project" value="TreeGrafter"/>
</dbReference>
<dbReference type="GO" id="GO:0005634">
    <property type="term" value="C:nucleus"/>
    <property type="evidence" value="ECO:0007669"/>
    <property type="project" value="TreeGrafter"/>
</dbReference>
<dbReference type="AlphaFoldDB" id="A0A183GRE2"/>
<organism evidence="2 3">
    <name type="scientific">Heligmosomoides polygyrus</name>
    <name type="common">Parasitic roundworm</name>
    <dbReference type="NCBI Taxonomy" id="6339"/>
    <lineage>
        <taxon>Eukaryota</taxon>
        <taxon>Metazoa</taxon>
        <taxon>Ecdysozoa</taxon>
        <taxon>Nematoda</taxon>
        <taxon>Chromadorea</taxon>
        <taxon>Rhabditida</taxon>
        <taxon>Rhabditina</taxon>
        <taxon>Rhabditomorpha</taxon>
        <taxon>Strongyloidea</taxon>
        <taxon>Heligmosomidae</taxon>
        <taxon>Heligmosomoides</taxon>
    </lineage>
</organism>
<reference evidence="1 2" key="1">
    <citation type="submission" date="2018-11" db="EMBL/GenBank/DDBJ databases">
        <authorList>
            <consortium name="Pathogen Informatics"/>
        </authorList>
    </citation>
    <scope>NUCLEOTIDE SEQUENCE [LARGE SCALE GENOMIC DNA]</scope>
</reference>
<dbReference type="GO" id="GO:0000014">
    <property type="term" value="F:single-stranded DNA endodeoxyribonuclease activity"/>
    <property type="evidence" value="ECO:0007669"/>
    <property type="project" value="TreeGrafter"/>
</dbReference>
<dbReference type="GO" id="GO:0006303">
    <property type="term" value="P:double-strand break repair via nonhomologous end joining"/>
    <property type="evidence" value="ECO:0007669"/>
    <property type="project" value="TreeGrafter"/>
</dbReference>
<reference evidence="3" key="2">
    <citation type="submission" date="2019-09" db="UniProtKB">
        <authorList>
            <consortium name="WormBaseParasite"/>
        </authorList>
    </citation>
    <scope>IDENTIFICATION</scope>
</reference>
<dbReference type="OrthoDB" id="5872915at2759"/>
<dbReference type="PANTHER" id="PTHR46060">
    <property type="entry name" value="MARINER MOS1 TRANSPOSASE-LIKE PROTEIN"/>
    <property type="match status" value="1"/>
</dbReference>
<dbReference type="GO" id="GO:0042800">
    <property type="term" value="F:histone H3K4 methyltransferase activity"/>
    <property type="evidence" value="ECO:0007669"/>
    <property type="project" value="TreeGrafter"/>
</dbReference>
<gene>
    <name evidence="1" type="ORF">HPBE_LOCUS25261</name>
</gene>
<dbReference type="InterPro" id="IPR052709">
    <property type="entry name" value="Transposase-MT_Hybrid"/>
</dbReference>